<evidence type="ECO:0000313" key="8">
    <source>
        <dbReference type="RefSeq" id="XP_034231244.1"/>
    </source>
</evidence>
<organism evidence="8">
    <name type="scientific">Thrips palmi</name>
    <name type="common">Melon thrips</name>
    <dbReference type="NCBI Taxonomy" id="161013"/>
    <lineage>
        <taxon>Eukaryota</taxon>
        <taxon>Metazoa</taxon>
        <taxon>Ecdysozoa</taxon>
        <taxon>Arthropoda</taxon>
        <taxon>Hexapoda</taxon>
        <taxon>Insecta</taxon>
        <taxon>Pterygota</taxon>
        <taxon>Neoptera</taxon>
        <taxon>Paraneoptera</taxon>
        <taxon>Thysanoptera</taxon>
        <taxon>Terebrantia</taxon>
        <taxon>Thripoidea</taxon>
        <taxon>Thripidae</taxon>
        <taxon>Thrips</taxon>
    </lineage>
</organism>
<dbReference type="GeneID" id="117639560"/>
<feature type="chain" id="PRO_5027584395" evidence="2">
    <location>
        <begin position="25"/>
        <end position="606"/>
    </location>
</feature>
<feature type="signal peptide" evidence="2">
    <location>
        <begin position="1"/>
        <end position="24"/>
    </location>
</feature>
<proteinExistence type="predicted"/>
<dbReference type="PANTHER" id="PTHR22255">
    <property type="entry name" value="LP06548P"/>
    <property type="match status" value="1"/>
</dbReference>
<evidence type="ECO:0000256" key="1">
    <source>
        <dbReference type="SAM" id="MobiDB-lite"/>
    </source>
</evidence>
<dbReference type="Proteomes" id="UP000515158">
    <property type="component" value="Unplaced"/>
</dbReference>
<sequence length="606" mass="68177">MPRLGDLLRLSALALFGLIQSCTAGCYFPAELQGQFVMQLQFQGTQALAQAGIGHVQYSQVNISSDNIPIWGRCHRRIGNNVILLDSSGSANCTRCFHLKLVARNVLQVHTEELSKCYTTEEAAMRTCPDETTLKTRSKEILLYKTKELDGEEVLKEYCPVSGRFTFTYNVNDGLENKQECPTPDSELDNCPAGNAMNVRFRGCSFENHNITFECLGHWTGTDNQRYLALLDTRVDAVRRAQYRCAMYREDEATGMTYIAFSSDSTCSTDLHSATQGYETLTLRKVPTAPWPRRVETAACRFPSWAQGRWEHVTVGHNSLTYRDHAELKTFSLRCIGPDQGESSERVPVYYRTQCGHEKYTCVWLKHHGSNVLEFQIGLQESDRFNNSLCSLSNFREKIWVTQGRTDRVQESPCPITGEYNGLIPDADGLCAKLSSDCANPDVMYYTVSDCGDEVYEERQYRCLGQWQEGKLLYTYTQRKDVGTYECFVGSKISPTEIYIKEAGEHCERDANPLERGMLLHRKGGTDACVGSVPVPPPAPSSPTPRPRPTTQWSVTRRPVETHTKPWKPITAPPRPKLPVQSTASALQSSALCFLSCILIILLKQL</sequence>
<reference evidence="8" key="1">
    <citation type="submission" date="2025-08" db="UniProtKB">
        <authorList>
            <consortium name="RefSeq"/>
        </authorList>
    </citation>
    <scope>IDENTIFICATION</scope>
    <source>
        <tissue evidence="8">Total insect</tissue>
    </source>
</reference>
<gene>
    <name evidence="8" type="primary">LOC117639560</name>
</gene>
<feature type="region of interest" description="Disordered" evidence="1">
    <location>
        <begin position="531"/>
        <end position="575"/>
    </location>
</feature>
<protein>
    <submittedName>
        <fullName evidence="8">Uncharacterized protein LOC117639560 isoform X1</fullName>
    </submittedName>
</protein>
<dbReference type="InterPro" id="IPR055473">
    <property type="entry name" value="DUF7045"/>
</dbReference>
<dbReference type="InterPro" id="IPR055471">
    <property type="entry name" value="DUF7043"/>
</dbReference>
<feature type="domain" description="DUF7045" evidence="6">
    <location>
        <begin position="414"/>
        <end position="513"/>
    </location>
</feature>
<dbReference type="InParanoid" id="A0A6P8ZH51"/>
<accession>A0A6P8ZH51</accession>
<keyword evidence="7" id="KW-1185">Reference proteome</keyword>
<feature type="domain" description="DUF7042" evidence="3">
    <location>
        <begin position="156"/>
        <end position="283"/>
    </location>
</feature>
<evidence type="ECO:0000259" key="3">
    <source>
        <dbReference type="Pfam" id="PF23069"/>
    </source>
</evidence>
<evidence type="ECO:0000259" key="5">
    <source>
        <dbReference type="Pfam" id="PF23071"/>
    </source>
</evidence>
<feature type="compositionally biased region" description="Pro residues" evidence="1">
    <location>
        <begin position="534"/>
        <end position="548"/>
    </location>
</feature>
<evidence type="ECO:0000259" key="4">
    <source>
        <dbReference type="Pfam" id="PF23070"/>
    </source>
</evidence>
<dbReference type="Pfam" id="PF23070">
    <property type="entry name" value="DUF7043"/>
    <property type="match status" value="1"/>
</dbReference>
<dbReference type="Pfam" id="PF23071">
    <property type="entry name" value="DUF7044"/>
    <property type="match status" value="1"/>
</dbReference>
<name>A0A6P8ZH51_THRPL</name>
<dbReference type="PROSITE" id="PS51257">
    <property type="entry name" value="PROKAR_LIPOPROTEIN"/>
    <property type="match status" value="1"/>
</dbReference>
<dbReference type="PANTHER" id="PTHR22255:SF4">
    <property type="entry name" value="CATION-INDEPENDENT MANNOSE-6-PHOSPHATE RECEPTOR"/>
    <property type="match status" value="1"/>
</dbReference>
<keyword evidence="2" id="KW-0732">Signal</keyword>
<dbReference type="RefSeq" id="XP_034231244.1">
    <property type="nucleotide sequence ID" value="XM_034375353.1"/>
</dbReference>
<dbReference type="KEGG" id="tpal:117639560"/>
<feature type="domain" description="DUF7044" evidence="5">
    <location>
        <begin position="25"/>
        <end position="132"/>
    </location>
</feature>
<dbReference type="AlphaFoldDB" id="A0A6P8ZH51"/>
<evidence type="ECO:0000256" key="2">
    <source>
        <dbReference type="SAM" id="SignalP"/>
    </source>
</evidence>
<dbReference type="InterPro" id="IPR055470">
    <property type="entry name" value="DUF7042"/>
</dbReference>
<feature type="domain" description="DUF7043" evidence="4">
    <location>
        <begin position="297"/>
        <end position="402"/>
    </location>
</feature>
<dbReference type="Pfam" id="PF23073">
    <property type="entry name" value="DUF7045"/>
    <property type="match status" value="1"/>
</dbReference>
<dbReference type="InterPro" id="IPR055472">
    <property type="entry name" value="DUF7044"/>
</dbReference>
<dbReference type="OrthoDB" id="6380161at2759"/>
<evidence type="ECO:0000259" key="6">
    <source>
        <dbReference type="Pfam" id="PF23073"/>
    </source>
</evidence>
<dbReference type="Pfam" id="PF23069">
    <property type="entry name" value="DUF7042"/>
    <property type="match status" value="1"/>
</dbReference>
<evidence type="ECO:0000313" key="7">
    <source>
        <dbReference type="Proteomes" id="UP000515158"/>
    </source>
</evidence>